<dbReference type="GeneID" id="111108228"/>
<reference evidence="4 5" key="1">
    <citation type="submission" date="2025-04" db="UniProtKB">
        <authorList>
            <consortium name="RefSeq"/>
        </authorList>
    </citation>
    <scope>IDENTIFICATION</scope>
    <source>
        <tissue evidence="4 5">Whole sample</tissue>
    </source>
</reference>
<evidence type="ECO:0000259" key="2">
    <source>
        <dbReference type="Pfam" id="PF15084"/>
    </source>
</evidence>
<proteinExistence type="predicted"/>
<dbReference type="RefSeq" id="XP_022299679.1">
    <property type="nucleotide sequence ID" value="XM_022443971.1"/>
</dbReference>
<protein>
    <submittedName>
        <fullName evidence="4 5">Uncharacterized protein LOC111108228 isoform X1</fullName>
    </submittedName>
</protein>
<dbReference type="InterPro" id="IPR027876">
    <property type="entry name" value="DUF4550"/>
</dbReference>
<dbReference type="Pfam" id="PF15084">
    <property type="entry name" value="DUF4550"/>
    <property type="match status" value="1"/>
</dbReference>
<feature type="compositionally biased region" description="Polar residues" evidence="1">
    <location>
        <begin position="413"/>
        <end position="430"/>
    </location>
</feature>
<dbReference type="PANTHER" id="PTHR33667:SF7">
    <property type="entry name" value="RIKEN CDNA 1810020O05 GENE"/>
    <property type="match status" value="1"/>
</dbReference>
<dbReference type="KEGG" id="cvn:111108228"/>
<feature type="region of interest" description="Disordered" evidence="1">
    <location>
        <begin position="1"/>
        <end position="90"/>
    </location>
</feature>
<feature type="compositionally biased region" description="Basic and acidic residues" evidence="1">
    <location>
        <begin position="49"/>
        <end position="60"/>
    </location>
</feature>
<feature type="domain" description="DUF4550" evidence="2">
    <location>
        <begin position="160"/>
        <end position="254"/>
    </location>
</feature>
<dbReference type="PANTHER" id="PTHR33667">
    <property type="entry name" value="SI:DKEY-57N24.6"/>
    <property type="match status" value="1"/>
</dbReference>
<dbReference type="OrthoDB" id="188352at2759"/>
<organism evidence="3 5">
    <name type="scientific">Crassostrea virginica</name>
    <name type="common">Eastern oyster</name>
    <dbReference type="NCBI Taxonomy" id="6565"/>
    <lineage>
        <taxon>Eukaryota</taxon>
        <taxon>Metazoa</taxon>
        <taxon>Spiralia</taxon>
        <taxon>Lophotrochozoa</taxon>
        <taxon>Mollusca</taxon>
        <taxon>Bivalvia</taxon>
        <taxon>Autobranchia</taxon>
        <taxon>Pteriomorphia</taxon>
        <taxon>Ostreida</taxon>
        <taxon>Ostreoidea</taxon>
        <taxon>Ostreidae</taxon>
        <taxon>Crassostrea</taxon>
    </lineage>
</organism>
<feature type="region of interest" description="Disordered" evidence="1">
    <location>
        <begin position="282"/>
        <end position="443"/>
    </location>
</feature>
<accession>A0A8B8B8D5</accession>
<sequence length="1411" mass="160127">MSDPEVSPERPKSAEEKEESEGESKIKVDESSPETDTKTEDESGLSLVERSESRESERPESSQSTGRPKSSGSDTAQNLKGRRKKKMNVDPDARQVTFTITICIAVPTKKPLTKRQRRALQNSSNSTSTRPSTVEDEDVPDIKQLIKKKKQVFEAPRVQNYYHLEYYLTPEEKSLQKVDVVTYGPAAIIIMASHDPRIVRTWIEGELTWVAWTHKHVVNVSNDLLLKLFTHSIELRIWDTRDKVGTKARFTKLKQFKIPNSKPGEEDQNSTKNIVVRLSKSYAKHQPKKDNEIRPIPTQVSFHSMDKVLRPVEEEKPPETKPSYETHPQAPGDDPSKGGPPGSPTPKTLVGVPNQMPDQDGRSSFSRLGRLANYDPTEEPSGKESHRSKSSSGKKEGGGPKSSTSRSHGPKSAESSGSVRKQPSVPTNQVKAPRRTKKQELAAQQAAEQIRKYGICMVPIRMAMFFSGLKNVTNRLKSPVPGIEDMFIQLKLDAPLMSDQQRKELNPMILTVKNATNLPNSPMTYEELNQKCQPVFCKYQFFKQPEHCSLGREQRESVYWDDINVVLLGSLEPSELRQYLNGPPLEIEVHDRDRKPEGVKLKPTLFGDDLEDEKISNVGTVASRRTVHNAFKGRNKPWDPYGVAKVDLSELLQGHQFLYLKVPIHNCPVPDVFPSEEREDGRSVGVMGAVDGPVDKPYNAGHYVQSNAMLKVKVELAHPLTTPTEVAAKQPLTTTPQCPFGRIVYIFNYKNTVILNQLEVLVTEINAKALQLDDMPPHVISAALSTYKLSLEQQKSRELDIMTGFQVMDGDKHVFVLEGLRDRAISYVWENVPAPENSDVRVLYNSDLSFSERLYGPLDVDLCRVKLHEPLSQIIQQPLLYVRDMVPKPCFQGLLNLHQVMNSNVMKDVVRNSLFPSADMVISMSREFGVPITQEDFDDLQLSKPEAVEDREGQAGETTQEAGRVWTPIDNFNPQYMEAIAGRQQRVNFIKENRDDVKVVSDKNKEVRERTKVPTIRADVTVAHNYSSQSLNSTELAKEKLRQMLAEEPDTRFTYCQEFHHSMTVVPVNVEALKKAEKAESQARWKTETGWIYPGMKSTLECNEHPQRPNTARIEELQEKWRENFFHVGMLQAPLDRDKFPWPHRRYDMELYQRPQSCFIREPVTIHLAGQKLKEEKIAALKKDFEVWRSKVVVEDTRQYYHRCLKETELNERGRKGQNQVDKMKGLLKDKPVKFSLRKKGLGLKEVPPLNVVLNPSVDTAAREAGLPTIPAVENEGQEKTNGFKPGPYEDHSWNLERNKIPVYDYQHKQFKESKGADFNAVHTERTKLYRRTIVPLKDWERDNHLFWIPDDVSKFGPYEGIVPENKSTLPPVENPNVAVSSVIAQSLSSNGQKSASGLVKSFNAKEAMVS</sequence>
<feature type="region of interest" description="Disordered" evidence="1">
    <location>
        <begin position="111"/>
        <end position="137"/>
    </location>
</feature>
<dbReference type="Proteomes" id="UP000694844">
    <property type="component" value="Chromosome 8"/>
</dbReference>
<evidence type="ECO:0000313" key="4">
    <source>
        <dbReference type="RefSeq" id="XP_022299679.1"/>
    </source>
</evidence>
<keyword evidence="3" id="KW-1185">Reference proteome</keyword>
<feature type="compositionally biased region" description="Basic and acidic residues" evidence="1">
    <location>
        <begin position="22"/>
        <end position="41"/>
    </location>
</feature>
<feature type="compositionally biased region" description="Polar residues" evidence="1">
    <location>
        <begin position="65"/>
        <end position="78"/>
    </location>
</feature>
<dbReference type="RefSeq" id="XP_022299680.1">
    <property type="nucleotide sequence ID" value="XM_022443972.1"/>
</dbReference>
<evidence type="ECO:0000256" key="1">
    <source>
        <dbReference type="SAM" id="MobiDB-lite"/>
    </source>
</evidence>
<evidence type="ECO:0000313" key="3">
    <source>
        <dbReference type="Proteomes" id="UP000694844"/>
    </source>
</evidence>
<name>A0A8B8B8D5_CRAVI</name>
<feature type="compositionally biased region" description="Basic and acidic residues" evidence="1">
    <location>
        <begin position="380"/>
        <end position="398"/>
    </location>
</feature>
<gene>
    <name evidence="4 5" type="primary">LOC111108228</name>
</gene>
<evidence type="ECO:0000313" key="5">
    <source>
        <dbReference type="RefSeq" id="XP_022299680.1"/>
    </source>
</evidence>
<feature type="compositionally biased region" description="Basic and acidic residues" evidence="1">
    <location>
        <begin position="304"/>
        <end position="324"/>
    </location>
</feature>